<keyword evidence="6" id="KW-1185">Reference proteome</keyword>
<gene>
    <name evidence="5" type="ORF">SASPL_135336</name>
</gene>
<keyword evidence="4" id="KW-0812">Transmembrane</keyword>
<protein>
    <submittedName>
        <fullName evidence="5">Uncharacterized protein</fullName>
    </submittedName>
</protein>
<evidence type="ECO:0000256" key="3">
    <source>
        <dbReference type="SAM" id="MobiDB-lite"/>
    </source>
</evidence>
<organism evidence="5">
    <name type="scientific">Salvia splendens</name>
    <name type="common">Scarlet sage</name>
    <dbReference type="NCBI Taxonomy" id="180675"/>
    <lineage>
        <taxon>Eukaryota</taxon>
        <taxon>Viridiplantae</taxon>
        <taxon>Streptophyta</taxon>
        <taxon>Embryophyta</taxon>
        <taxon>Tracheophyta</taxon>
        <taxon>Spermatophyta</taxon>
        <taxon>Magnoliopsida</taxon>
        <taxon>eudicotyledons</taxon>
        <taxon>Gunneridae</taxon>
        <taxon>Pentapetalae</taxon>
        <taxon>asterids</taxon>
        <taxon>lamiids</taxon>
        <taxon>Lamiales</taxon>
        <taxon>Lamiaceae</taxon>
        <taxon>Nepetoideae</taxon>
        <taxon>Mentheae</taxon>
        <taxon>Salviinae</taxon>
        <taxon>Salvia</taxon>
        <taxon>Salvia subgen. Calosphace</taxon>
        <taxon>core Calosphace</taxon>
    </lineage>
</organism>
<feature type="transmembrane region" description="Helical" evidence="4">
    <location>
        <begin position="182"/>
        <end position="204"/>
    </location>
</feature>
<name>A0A8X8WZE8_SALSN</name>
<evidence type="ECO:0000313" key="6">
    <source>
        <dbReference type="Proteomes" id="UP000298416"/>
    </source>
</evidence>
<dbReference type="PANTHER" id="PTHR16017:SF0">
    <property type="entry name" value="WD REPEAT-CONTAINING PROTEIN 70"/>
    <property type="match status" value="1"/>
</dbReference>
<sequence>MKLIHTKERELISLCVSVSKSKSQTPLELIHNTSRRTSSISANDTPSASNKIDAFPSLSTSSQDWINSFRNSNPRNSNRGGDVAALIGPPRPPAVLDEEDEDEDSRIGQPRPPPGAAGDDDDGLTIGPPRPPPGSTDSDEDKDEDADEEDEDPGYRVPMSNEIVLKGHTKVKRLADLESKSVVLEKGASFLCLLLSLQSIFTRISSHGTIIVLKDRFSSEHGDWSYGILICLSVIWNLMLDCVFFGFKTRRVLTVDHTGSRVLSGSYDYTVRMYDFQGMNSYLQSFRQLEPFEGHQIRGLSWIPIADRFMCVTGSPRLR</sequence>
<dbReference type="SUPFAM" id="SSF50978">
    <property type="entry name" value="WD40 repeat-like"/>
    <property type="match status" value="1"/>
</dbReference>
<dbReference type="Proteomes" id="UP000298416">
    <property type="component" value="Unassembled WGS sequence"/>
</dbReference>
<keyword evidence="4" id="KW-0472">Membrane</keyword>
<evidence type="ECO:0000256" key="2">
    <source>
        <dbReference type="ARBA" id="ARBA00022737"/>
    </source>
</evidence>
<feature type="transmembrane region" description="Helical" evidence="4">
    <location>
        <begin position="224"/>
        <end position="247"/>
    </location>
</feature>
<feature type="compositionally biased region" description="Polar residues" evidence="3">
    <location>
        <begin position="20"/>
        <end position="50"/>
    </location>
</feature>
<evidence type="ECO:0000313" key="5">
    <source>
        <dbReference type="EMBL" id="KAG6403119.1"/>
    </source>
</evidence>
<comment type="caution">
    <text evidence="5">The sequence shown here is derived from an EMBL/GenBank/DDBJ whole genome shotgun (WGS) entry which is preliminary data.</text>
</comment>
<dbReference type="GO" id="GO:0035861">
    <property type="term" value="C:site of double-strand break"/>
    <property type="evidence" value="ECO:0007669"/>
    <property type="project" value="TreeGrafter"/>
</dbReference>
<proteinExistence type="predicted"/>
<evidence type="ECO:0000256" key="4">
    <source>
        <dbReference type="SAM" id="Phobius"/>
    </source>
</evidence>
<reference evidence="5" key="1">
    <citation type="submission" date="2018-01" db="EMBL/GenBank/DDBJ databases">
        <authorList>
            <person name="Mao J.F."/>
        </authorList>
    </citation>
    <scope>NUCLEOTIDE SEQUENCE</scope>
    <source>
        <strain evidence="5">Huo1</strain>
        <tissue evidence="5">Leaf</tissue>
    </source>
</reference>
<feature type="compositionally biased region" description="Acidic residues" evidence="3">
    <location>
        <begin position="137"/>
        <end position="152"/>
    </location>
</feature>
<dbReference type="PANTHER" id="PTHR16017">
    <property type="entry name" value="GASTRULATION DEFECTIVE PROTEIN 1-RELATED"/>
    <property type="match status" value="1"/>
</dbReference>
<reference evidence="5" key="2">
    <citation type="submission" date="2020-08" db="EMBL/GenBank/DDBJ databases">
        <title>Plant Genome Project.</title>
        <authorList>
            <person name="Zhang R.-G."/>
        </authorList>
    </citation>
    <scope>NUCLEOTIDE SEQUENCE</scope>
    <source>
        <strain evidence="5">Huo1</strain>
        <tissue evidence="5">Leaf</tissue>
    </source>
</reference>
<dbReference type="InterPro" id="IPR051858">
    <property type="entry name" value="WD_repeat_GAD-1"/>
</dbReference>
<dbReference type="InterPro" id="IPR036322">
    <property type="entry name" value="WD40_repeat_dom_sf"/>
</dbReference>
<keyword evidence="4" id="KW-1133">Transmembrane helix</keyword>
<feature type="compositionally biased region" description="Low complexity" evidence="3">
    <location>
        <begin position="67"/>
        <end position="79"/>
    </location>
</feature>
<evidence type="ECO:0000256" key="1">
    <source>
        <dbReference type="ARBA" id="ARBA00022574"/>
    </source>
</evidence>
<feature type="compositionally biased region" description="Polar residues" evidence="3">
    <location>
        <begin position="57"/>
        <end position="66"/>
    </location>
</feature>
<keyword evidence="2" id="KW-0677">Repeat</keyword>
<keyword evidence="1" id="KW-0853">WD repeat</keyword>
<dbReference type="GO" id="GO:0005634">
    <property type="term" value="C:nucleus"/>
    <property type="evidence" value="ECO:0007669"/>
    <property type="project" value="TreeGrafter"/>
</dbReference>
<feature type="region of interest" description="Disordered" evidence="3">
    <location>
        <begin position="20"/>
        <end position="160"/>
    </location>
</feature>
<accession>A0A8X8WZE8</accession>
<dbReference type="EMBL" id="PNBA02000013">
    <property type="protein sequence ID" value="KAG6403119.1"/>
    <property type="molecule type" value="Genomic_DNA"/>
</dbReference>
<dbReference type="AlphaFoldDB" id="A0A8X8WZE8"/>